<dbReference type="InterPro" id="IPR007434">
    <property type="entry name" value="FemAB-like"/>
</dbReference>
<dbReference type="PANTHER" id="PTHR47017:SF1">
    <property type="entry name" value="ACYL-COA"/>
    <property type="match status" value="1"/>
</dbReference>
<organism evidence="1 2">
    <name type="scientific">Qipengyuania nanhaisediminis</name>
    <dbReference type="NCBI Taxonomy" id="604088"/>
    <lineage>
        <taxon>Bacteria</taxon>
        <taxon>Pseudomonadati</taxon>
        <taxon>Pseudomonadota</taxon>
        <taxon>Alphaproteobacteria</taxon>
        <taxon>Sphingomonadales</taxon>
        <taxon>Erythrobacteraceae</taxon>
        <taxon>Qipengyuania</taxon>
    </lineage>
</organism>
<accession>A0A1I5L4I9</accession>
<dbReference type="STRING" id="604088.SAMN04488060_0715"/>
<dbReference type="Gene3D" id="3.40.630.30">
    <property type="match status" value="1"/>
</dbReference>
<evidence type="ECO:0000313" key="2">
    <source>
        <dbReference type="Proteomes" id="UP000199331"/>
    </source>
</evidence>
<dbReference type="Proteomes" id="UP000199331">
    <property type="component" value="Unassembled WGS sequence"/>
</dbReference>
<evidence type="ECO:0000313" key="1">
    <source>
        <dbReference type="EMBL" id="SFO91786.1"/>
    </source>
</evidence>
<dbReference type="PANTHER" id="PTHR47017">
    <property type="entry name" value="ACYL-COA"/>
    <property type="match status" value="1"/>
</dbReference>
<reference evidence="2" key="1">
    <citation type="submission" date="2016-10" db="EMBL/GenBank/DDBJ databases">
        <authorList>
            <person name="Varghese N."/>
            <person name="Submissions S."/>
        </authorList>
    </citation>
    <scope>NUCLEOTIDE SEQUENCE [LARGE SCALE GENOMIC DNA]</scope>
    <source>
        <strain evidence="2">CGMCC 1.7715</strain>
    </source>
</reference>
<keyword evidence="2" id="KW-1185">Reference proteome</keyword>
<dbReference type="AlphaFoldDB" id="A0A1I5L4I9"/>
<dbReference type="RefSeq" id="WP_090477329.1">
    <property type="nucleotide sequence ID" value="NZ_FOWZ01000001.1"/>
</dbReference>
<dbReference type="Pfam" id="PF04339">
    <property type="entry name" value="FemAB_like"/>
    <property type="match status" value="1"/>
</dbReference>
<sequence>MSEGELAARVVGSVGAIEKDAWNALAGDNPFMRHEFLSALEDSGSVGAGTGWQSAPVIISSENGPPLAALPAYLKGHSQGEFVFDHAWADAYERAGGEYYPKLLITAPFTPATGPRLLLSDDSLAAPLLKAAEQLCLQNGFSGAHATFIEPHQIQFFEAAGWLLRKDIQFHWMNRDYASFDDFLASLTSRKRKDLRKERAAAQAGLDIVRLTGDDIRPEHWDAFWVFYQDTGARKWGRPYLTRDAFDLFGERMGDQLMLVLALEDDNPIAGALNFIGGEALYGRYWGCTKDVRFLHFELCYYQAIDAAIELGLSRVEAGAQGGHKLARGYEPVETTSAHWIADPGFREAIADFLERERKGVAADRNYLDRRTPFKRG</sequence>
<protein>
    <submittedName>
        <fullName evidence="1">Uncharacterized protein</fullName>
    </submittedName>
</protein>
<dbReference type="InterPro" id="IPR016181">
    <property type="entry name" value="Acyl_CoA_acyltransferase"/>
</dbReference>
<dbReference type="OrthoDB" id="9776898at2"/>
<dbReference type="SUPFAM" id="SSF55729">
    <property type="entry name" value="Acyl-CoA N-acyltransferases (Nat)"/>
    <property type="match status" value="1"/>
</dbReference>
<gene>
    <name evidence="1" type="ORF">SAMN04488060_0715</name>
</gene>
<name>A0A1I5L4I9_9SPHN</name>
<proteinExistence type="predicted"/>
<dbReference type="EMBL" id="FOWZ01000001">
    <property type="protein sequence ID" value="SFO91786.1"/>
    <property type="molecule type" value="Genomic_DNA"/>
</dbReference>